<dbReference type="InterPro" id="IPR001434">
    <property type="entry name" value="OmcB-like_DUF11"/>
</dbReference>
<evidence type="ECO:0000259" key="2">
    <source>
        <dbReference type="Pfam" id="PF01345"/>
    </source>
</evidence>
<dbReference type="RefSeq" id="WP_123667033.1">
    <property type="nucleotide sequence ID" value="NZ_RJKE01000001.1"/>
</dbReference>
<sequence length="284" mass="28126">MRLRSLLSALALAGGLIVAIAAPASAHPTLTVTASPTTVPAATTTTITISGTSNGNYSGARIDVSATGGTGGTTGTLPSFTSISSFSGGLTSATEVGSVDRLALPNLTNGQAFSYDLTVTVDSATAAGTFTSRAQFYTSGGSTTGAVNGPVITVTPAAPDLSAIKLSYGYKALTQTLNFNAWASNIGTGTATNVTLTKTVSPSGLLTSAIGAGCTGGADNETCPQSDVPAGGLLSTTFPRTVNLLALGNYTVTMTFATPGDTDPTNNSATWTCTVLTGLIVTCT</sequence>
<dbReference type="EMBL" id="RJKE01000001">
    <property type="protein sequence ID" value="ROO87796.1"/>
    <property type="molecule type" value="Genomic_DNA"/>
</dbReference>
<dbReference type="Proteomes" id="UP000272400">
    <property type="component" value="Unassembled WGS sequence"/>
</dbReference>
<organism evidence="3 4">
    <name type="scientific">Actinocorallia herbida</name>
    <dbReference type="NCBI Taxonomy" id="58109"/>
    <lineage>
        <taxon>Bacteria</taxon>
        <taxon>Bacillati</taxon>
        <taxon>Actinomycetota</taxon>
        <taxon>Actinomycetes</taxon>
        <taxon>Streptosporangiales</taxon>
        <taxon>Thermomonosporaceae</taxon>
        <taxon>Actinocorallia</taxon>
    </lineage>
</organism>
<accession>A0A3N1D2U5</accession>
<feature type="chain" id="PRO_5039523043" description="DUF11 domain-containing protein" evidence="1">
    <location>
        <begin position="27"/>
        <end position="284"/>
    </location>
</feature>
<dbReference type="GO" id="GO:0005975">
    <property type="term" value="P:carbohydrate metabolic process"/>
    <property type="evidence" value="ECO:0007669"/>
    <property type="project" value="UniProtKB-ARBA"/>
</dbReference>
<feature type="domain" description="DUF11" evidence="2">
    <location>
        <begin position="173"/>
        <end position="272"/>
    </location>
</feature>
<dbReference type="Gene3D" id="2.60.40.10">
    <property type="entry name" value="Immunoglobulins"/>
    <property type="match status" value="1"/>
</dbReference>
<proteinExistence type="predicted"/>
<evidence type="ECO:0000313" key="4">
    <source>
        <dbReference type="Proteomes" id="UP000272400"/>
    </source>
</evidence>
<dbReference type="Pfam" id="PF01345">
    <property type="entry name" value="DUF11"/>
    <property type="match status" value="1"/>
</dbReference>
<feature type="signal peptide" evidence="1">
    <location>
        <begin position="1"/>
        <end position="26"/>
    </location>
</feature>
<comment type="caution">
    <text evidence="3">The sequence shown here is derived from an EMBL/GenBank/DDBJ whole genome shotgun (WGS) entry which is preliminary data.</text>
</comment>
<keyword evidence="4" id="KW-1185">Reference proteome</keyword>
<evidence type="ECO:0000256" key="1">
    <source>
        <dbReference type="SAM" id="SignalP"/>
    </source>
</evidence>
<evidence type="ECO:0000313" key="3">
    <source>
        <dbReference type="EMBL" id="ROO87796.1"/>
    </source>
</evidence>
<protein>
    <recommendedName>
        <fullName evidence="2">DUF11 domain-containing protein</fullName>
    </recommendedName>
</protein>
<name>A0A3N1D2U5_9ACTN</name>
<gene>
    <name evidence="3" type="ORF">EDD29_5438</name>
</gene>
<dbReference type="InterPro" id="IPR013783">
    <property type="entry name" value="Ig-like_fold"/>
</dbReference>
<keyword evidence="1" id="KW-0732">Signal</keyword>
<dbReference type="AlphaFoldDB" id="A0A3N1D2U5"/>
<reference evidence="3 4" key="1">
    <citation type="submission" date="2018-11" db="EMBL/GenBank/DDBJ databases">
        <title>Sequencing the genomes of 1000 actinobacteria strains.</title>
        <authorList>
            <person name="Klenk H.-P."/>
        </authorList>
    </citation>
    <scope>NUCLEOTIDE SEQUENCE [LARGE SCALE GENOMIC DNA]</scope>
    <source>
        <strain evidence="3 4">DSM 44254</strain>
    </source>
</reference>